<dbReference type="GO" id="GO:0008234">
    <property type="term" value="F:cysteine-type peptidase activity"/>
    <property type="evidence" value="ECO:0007669"/>
    <property type="project" value="InterPro"/>
</dbReference>
<evidence type="ECO:0000313" key="10">
    <source>
        <dbReference type="EMBL" id="KAF0729672.1"/>
    </source>
</evidence>
<dbReference type="InterPro" id="IPR001547">
    <property type="entry name" value="Glyco_hydro_5"/>
</dbReference>
<evidence type="ECO:0000313" key="11">
    <source>
        <dbReference type="Proteomes" id="UP000481153"/>
    </source>
</evidence>
<dbReference type="Gene3D" id="3.90.70.10">
    <property type="entry name" value="Cysteine proteinases"/>
    <property type="match status" value="1"/>
</dbReference>
<dbReference type="InterPro" id="IPR013128">
    <property type="entry name" value="Peptidase_C1A"/>
</dbReference>
<dbReference type="VEuPathDB" id="FungiDB:AeMF1_007116"/>
<dbReference type="GO" id="GO:0000272">
    <property type="term" value="P:polysaccharide catabolic process"/>
    <property type="evidence" value="ECO:0007669"/>
    <property type="project" value="InterPro"/>
</dbReference>
<accession>A0A6G0WQJ5</accession>
<comment type="similarity">
    <text evidence="2">Belongs to the peptidase C1 family.</text>
</comment>
<feature type="domain" description="Apple" evidence="9">
    <location>
        <begin position="411"/>
        <end position="483"/>
    </location>
</feature>
<dbReference type="InterPro" id="IPR000668">
    <property type="entry name" value="Peptidase_C1A_C"/>
</dbReference>
<dbReference type="CDD" id="cd01100">
    <property type="entry name" value="APPLE_Factor_XI_like"/>
    <property type="match status" value="2"/>
</dbReference>
<evidence type="ECO:0000259" key="9">
    <source>
        <dbReference type="PROSITE" id="PS50948"/>
    </source>
</evidence>
<keyword evidence="6" id="KW-1015">Disulfide bond</keyword>
<gene>
    <name evidence="10" type="ORF">Ae201684_012733</name>
</gene>
<dbReference type="PROSITE" id="PS50948">
    <property type="entry name" value="PAN"/>
    <property type="match status" value="1"/>
</dbReference>
<dbReference type="PROSITE" id="PS00639">
    <property type="entry name" value="THIOL_PROTEASE_HIS"/>
    <property type="match status" value="1"/>
</dbReference>
<protein>
    <recommendedName>
        <fullName evidence="9">Apple domain-containing protein</fullName>
    </recommendedName>
</protein>
<dbReference type="InterPro" id="IPR038765">
    <property type="entry name" value="Papain-like_cys_pep_sf"/>
</dbReference>
<dbReference type="CDD" id="cd02248">
    <property type="entry name" value="Peptidase_C1A"/>
    <property type="match status" value="1"/>
</dbReference>
<keyword evidence="3" id="KW-0677">Repeat</keyword>
<dbReference type="InterPro" id="IPR000169">
    <property type="entry name" value="Pept_cys_AS"/>
</dbReference>
<comment type="similarity">
    <text evidence="1">Belongs to the glycosyl hydrolase 5 (cellulase A) family.</text>
</comment>
<dbReference type="Gene3D" id="3.20.20.80">
    <property type="entry name" value="Glycosidases"/>
    <property type="match status" value="1"/>
</dbReference>
<feature type="chain" id="PRO_5026195302" description="Apple domain-containing protein" evidence="8">
    <location>
        <begin position="24"/>
        <end position="951"/>
    </location>
</feature>
<keyword evidence="4" id="KW-0378">Hydrolase</keyword>
<organism evidence="10 11">
    <name type="scientific">Aphanomyces euteiches</name>
    <dbReference type="NCBI Taxonomy" id="100861"/>
    <lineage>
        <taxon>Eukaryota</taxon>
        <taxon>Sar</taxon>
        <taxon>Stramenopiles</taxon>
        <taxon>Oomycota</taxon>
        <taxon>Saprolegniomycetes</taxon>
        <taxon>Saprolegniales</taxon>
        <taxon>Verrucalvaceae</taxon>
        <taxon>Aphanomyces</taxon>
    </lineage>
</organism>
<proteinExistence type="inferred from homology"/>
<dbReference type="InterPro" id="IPR000177">
    <property type="entry name" value="Apple"/>
</dbReference>
<name>A0A6G0WQJ5_9STRA</name>
<dbReference type="SUPFAM" id="SSF51445">
    <property type="entry name" value="(Trans)glycosidases"/>
    <property type="match status" value="1"/>
</dbReference>
<dbReference type="Pfam" id="PF00150">
    <property type="entry name" value="Cellulase"/>
    <property type="match status" value="1"/>
</dbReference>
<comment type="caution">
    <text evidence="10">The sequence shown here is derived from an EMBL/GenBank/DDBJ whole genome shotgun (WGS) entry which is preliminary data.</text>
</comment>
<dbReference type="Gene3D" id="3.50.4.10">
    <property type="entry name" value="Hepatocyte Growth Factor"/>
    <property type="match status" value="2"/>
</dbReference>
<dbReference type="EMBL" id="VJMJ01000162">
    <property type="protein sequence ID" value="KAF0729672.1"/>
    <property type="molecule type" value="Genomic_DNA"/>
</dbReference>
<dbReference type="Pfam" id="PF00112">
    <property type="entry name" value="Peptidase_C1"/>
    <property type="match status" value="1"/>
</dbReference>
<dbReference type="VEuPathDB" id="FungiDB:AeMF1_004582"/>
<keyword evidence="8" id="KW-0732">Signal</keyword>
<evidence type="ECO:0000256" key="3">
    <source>
        <dbReference type="ARBA" id="ARBA00022737"/>
    </source>
</evidence>
<keyword evidence="7" id="KW-0326">Glycosidase</keyword>
<dbReference type="InterPro" id="IPR039417">
    <property type="entry name" value="Peptidase_C1A_papain-like"/>
</dbReference>
<dbReference type="InterPro" id="IPR017853">
    <property type="entry name" value="GH"/>
</dbReference>
<reference evidence="10 11" key="1">
    <citation type="submission" date="2019-07" db="EMBL/GenBank/DDBJ databases">
        <title>Genomics analysis of Aphanomyces spp. identifies a new class of oomycete effector associated with host adaptation.</title>
        <authorList>
            <person name="Gaulin E."/>
        </authorList>
    </citation>
    <scope>NUCLEOTIDE SEQUENCE [LARGE SCALE GENOMIC DNA]</scope>
    <source>
        <strain evidence="10 11">ATCC 201684</strain>
    </source>
</reference>
<dbReference type="GO" id="GO:0005576">
    <property type="term" value="C:extracellular region"/>
    <property type="evidence" value="ECO:0007669"/>
    <property type="project" value="InterPro"/>
</dbReference>
<dbReference type="InterPro" id="IPR003609">
    <property type="entry name" value="Pan_app"/>
</dbReference>
<evidence type="ECO:0000256" key="5">
    <source>
        <dbReference type="ARBA" id="ARBA00023145"/>
    </source>
</evidence>
<dbReference type="PROSITE" id="PS00139">
    <property type="entry name" value="THIOL_PROTEASE_CYS"/>
    <property type="match status" value="1"/>
</dbReference>
<dbReference type="Pfam" id="PF14295">
    <property type="entry name" value="PAN_4"/>
    <property type="match status" value="2"/>
</dbReference>
<evidence type="ECO:0000256" key="4">
    <source>
        <dbReference type="ARBA" id="ARBA00022801"/>
    </source>
</evidence>
<dbReference type="SMART" id="SM00645">
    <property type="entry name" value="Pept_C1"/>
    <property type="match status" value="1"/>
</dbReference>
<sequence>MVCIHYFTVGFAALATLINTATAQKSDHDELAAWEASVHGQHAKDLGLIPTIGTESTSEADALEEKLRRWKAKKAMLIDFAKRNPYATFTMNTAFALVTKDEVKHLFGGLPDLPTKSSRSVAETNTAHGRRLQEDIDWTLSGCVNPVQVQGDCGCCWAFASLAAVESAVCVSGGGLPKFSEQVLVSCAGSQDVGDCAGGYTDVAVDYVVDNGVCRLQDYPYTNGGSSTTQACQRSCSRQSVQSKLGSVQVVEGESDIVDALQKQPVAILLLSGDEFMNYGGGILSHCQGQETAGLNHAILAVGTGNDNGVPFIKYKNQWGVNWGEQGYVRMQRGVNACLSSSYGIYPSINASFVVAAPKRNDHRLDNAVPTAKPTHSARSVSTFKARAAKGAASYKEGATAGFVSSNAPTCSAVETNIDYPGQDIRSVNSADAAGCCTACLNENACNAYSRTQDGTCYLKSARVGPTTKSGVNSARVYKCSAVESGVDYVGNDLSSAVAASVEDCCGVCRSTNGCKAFSYAYGIREFKSAKGATTDVQLLEKKSGKEVRGTRLVYLTASAQNHAIIHQREKEFQTGQLVNLALTPGWVCCVAPADLSSGKATCRPSGNECASTSTTLSPPPPSSGTGFAGANSYFLHTLSQSDRLEILQAFQNAGLRTLRIFLSRVGAGAKGTSSSGVQDLESNQVGQYDDTILKQVDQLMLEAHQHNIKLIIALHDRWALGCWDSDAYVLNYNLPVTDCNKAVNRADAFYTNTNAQADIDRRLAHILQHQNPNFGNRAWGNLPEAILGFEPQNESQGWLHSWNNDQLVVKMRQNIPNKNILILSGGGTDYDSCKLINFFQCPAVDVVSIHTYADADSNVLNQFVSLANQNNKRVIVEEFGYTGNKASSFTSTVQNAGLPWMMWEVLKPGNTGDYETWTDEGSAWQALAKGAANANSKNGQWTWPELAARS</sequence>
<dbReference type="Proteomes" id="UP000481153">
    <property type="component" value="Unassembled WGS sequence"/>
</dbReference>
<evidence type="ECO:0000256" key="7">
    <source>
        <dbReference type="ARBA" id="ARBA00023295"/>
    </source>
</evidence>
<dbReference type="GO" id="GO:0006508">
    <property type="term" value="P:proteolysis"/>
    <property type="evidence" value="ECO:0007669"/>
    <property type="project" value="InterPro"/>
</dbReference>
<keyword evidence="5" id="KW-0865">Zymogen</keyword>
<dbReference type="InterPro" id="IPR025660">
    <property type="entry name" value="Pept_his_AS"/>
</dbReference>
<dbReference type="PANTHER" id="PTHR12411">
    <property type="entry name" value="CYSTEINE PROTEASE FAMILY C1-RELATED"/>
    <property type="match status" value="1"/>
</dbReference>
<evidence type="ECO:0000256" key="8">
    <source>
        <dbReference type="SAM" id="SignalP"/>
    </source>
</evidence>
<dbReference type="SUPFAM" id="SSF54001">
    <property type="entry name" value="Cysteine proteinases"/>
    <property type="match status" value="1"/>
</dbReference>
<evidence type="ECO:0000256" key="2">
    <source>
        <dbReference type="ARBA" id="ARBA00008455"/>
    </source>
</evidence>
<keyword evidence="11" id="KW-1185">Reference proteome</keyword>
<dbReference type="AlphaFoldDB" id="A0A6G0WQJ5"/>
<dbReference type="GO" id="GO:0004553">
    <property type="term" value="F:hydrolase activity, hydrolyzing O-glycosyl compounds"/>
    <property type="evidence" value="ECO:0007669"/>
    <property type="project" value="InterPro"/>
</dbReference>
<evidence type="ECO:0000256" key="6">
    <source>
        <dbReference type="ARBA" id="ARBA00023157"/>
    </source>
</evidence>
<evidence type="ECO:0000256" key="1">
    <source>
        <dbReference type="ARBA" id="ARBA00005641"/>
    </source>
</evidence>
<feature type="signal peptide" evidence="8">
    <location>
        <begin position="1"/>
        <end position="23"/>
    </location>
</feature>